<dbReference type="PANTHER" id="PTHR11742:SF101">
    <property type="entry name" value="MANNOSYL-OLIGOSACCHARIDE ALPHA-1,2-MANNOSIDASE 1B"/>
    <property type="match status" value="1"/>
</dbReference>
<keyword evidence="10" id="KW-0325">Glycoprotein</keyword>
<comment type="subcellular location">
    <subcellularLocation>
        <location evidence="3">Cytoplasmic vesicle lumen</location>
    </subcellularLocation>
</comment>
<dbReference type="PRINTS" id="PR00747">
    <property type="entry name" value="GLYHDRLASE47"/>
</dbReference>
<feature type="disulfide bond" evidence="18">
    <location>
        <begin position="333"/>
        <end position="362"/>
    </location>
</feature>
<dbReference type="GO" id="GO:0005975">
    <property type="term" value="P:carbohydrate metabolic process"/>
    <property type="evidence" value="ECO:0007669"/>
    <property type="project" value="InterPro"/>
</dbReference>
<comment type="pathway">
    <text evidence="4">Protein modification; protein glycosylation.</text>
</comment>
<comment type="catalytic activity">
    <reaction evidence="15">
        <text>N(4)-(alpha-D-Man-(1-&gt;2)-alpha-D-Man-(1-&gt;2)-alpha-D-Man-(1-&gt;3)-[alpha-D-Man-(1-&gt;2)-alpha-D-Man-(1-&gt;3)-[alpha-D-Man-(1-&gt;2)-alpha-D-Man-(1-&gt;6)]-alpha-D-Man-(1-&gt;6)]-beta-D-Man-(1-&gt;4)-beta-D-GlcNAc-(1-&gt;4)-beta-D-GlcNAc)-L-asparaginyl-[protein] (N-glucan mannose isomer 9A1,2,3B1,2,3) + 4 H2O = N(4)-(alpha-D-Man-(1-&gt;3)-[alpha-D-Man-(1-&gt;3)-[alpha-D-Man-(1-&gt;6)]-alpha-D-Man-(1-&gt;6)]-beta-D-Man-(1-&gt;4)-beta-D-GlcNAc-(1-&gt;4)-beta-D-GlcNAc)-L-asparaginyl-[protein] (N-glucan mannose isomer 5A1,2) + 4 beta-D-mannose</text>
        <dbReference type="Rhea" id="RHEA:56008"/>
        <dbReference type="Rhea" id="RHEA-COMP:14356"/>
        <dbReference type="Rhea" id="RHEA-COMP:14367"/>
        <dbReference type="ChEBI" id="CHEBI:15377"/>
        <dbReference type="ChEBI" id="CHEBI:28563"/>
        <dbReference type="ChEBI" id="CHEBI:59087"/>
        <dbReference type="ChEBI" id="CHEBI:139493"/>
        <dbReference type="EC" id="3.2.1.113"/>
    </reaction>
</comment>
<evidence type="ECO:0000256" key="1">
    <source>
        <dbReference type="ARBA" id="ARBA00001913"/>
    </source>
</evidence>
<dbReference type="InterPro" id="IPR036026">
    <property type="entry name" value="Seven-hairpin_glycosidases"/>
</dbReference>
<feature type="chain" id="PRO_5042198159" description="alpha-1,2-Mannosidase" evidence="20">
    <location>
        <begin position="23"/>
        <end position="510"/>
    </location>
</feature>
<evidence type="ECO:0000256" key="4">
    <source>
        <dbReference type="ARBA" id="ARBA00004922"/>
    </source>
</evidence>
<comment type="function">
    <text evidence="13">Involved in the maturation of Asn-linked oligosaccharides. Progressively trims alpha-1,2-linked mannose residues from Man(9)GlcNAc(2) to produce Man(5)GlcNAc(2).</text>
</comment>
<feature type="active site" evidence="16">
    <location>
        <position position="410"/>
    </location>
</feature>
<evidence type="ECO:0000256" key="20">
    <source>
        <dbReference type="SAM" id="SignalP"/>
    </source>
</evidence>
<evidence type="ECO:0000256" key="6">
    <source>
        <dbReference type="ARBA" id="ARBA00011245"/>
    </source>
</evidence>
<keyword evidence="11 19" id="KW-0326">Glycosidase</keyword>
<keyword evidence="8 19" id="KW-0378">Hydrolase</keyword>
<accession>A0AAD4GPV9</accession>
<dbReference type="GO" id="GO:0005783">
    <property type="term" value="C:endoplasmic reticulum"/>
    <property type="evidence" value="ECO:0007669"/>
    <property type="project" value="TreeGrafter"/>
</dbReference>
<feature type="active site" description="Proton donor" evidence="16">
    <location>
        <position position="123"/>
    </location>
</feature>
<dbReference type="FunFam" id="1.50.10.10:FF:000047">
    <property type="entry name" value="Mannosyl-oligosaccharide alpha-1,2-mannosidase"/>
    <property type="match status" value="1"/>
</dbReference>
<feature type="binding site" evidence="17">
    <location>
        <position position="502"/>
    </location>
    <ligand>
        <name>Ca(2+)</name>
        <dbReference type="ChEBI" id="CHEBI:29108"/>
    </ligand>
</feature>
<dbReference type="EC" id="3.2.1.-" evidence="19"/>
<evidence type="ECO:0000256" key="5">
    <source>
        <dbReference type="ARBA" id="ARBA00007658"/>
    </source>
</evidence>
<evidence type="ECO:0000256" key="10">
    <source>
        <dbReference type="ARBA" id="ARBA00023180"/>
    </source>
</evidence>
<dbReference type="SUPFAM" id="SSF48225">
    <property type="entry name" value="Seven-hairpin glycosidases"/>
    <property type="match status" value="1"/>
</dbReference>
<dbReference type="InterPro" id="IPR050749">
    <property type="entry name" value="Glycosyl_Hydrolase_47"/>
</dbReference>
<reference evidence="21" key="1">
    <citation type="journal article" date="2019" name="Beilstein J. Org. Chem.">
        <title>Nanangenines: drimane sesquiterpenoids as the dominant metabolite cohort of a novel Australian fungus, Aspergillus nanangensis.</title>
        <authorList>
            <person name="Lacey H.J."/>
            <person name="Gilchrist C.L.M."/>
            <person name="Crombie A."/>
            <person name="Kalaitzis J.A."/>
            <person name="Vuong D."/>
            <person name="Rutledge P.J."/>
            <person name="Turner P."/>
            <person name="Pitt J.I."/>
            <person name="Lacey E."/>
            <person name="Chooi Y.H."/>
            <person name="Piggott A.M."/>
        </authorList>
    </citation>
    <scope>NUCLEOTIDE SEQUENCE</scope>
    <source>
        <strain evidence="21">MST-FP2251</strain>
    </source>
</reference>
<comment type="catalytic activity">
    <reaction evidence="14">
        <text>N(4)-(alpha-D-Man-(1-&gt;2)-alpha-D-Man-(1-&gt;2)-alpha-D-Man-(1-&gt;3)-[alpha-D-Man-(1-&gt;3)-[alpha-D-Man-(1-&gt;2)-alpha-D-Man-(1-&gt;6)]-alpha-D-Man-(1-&gt;6)]-beta-D-Man-(1-&gt;4)-beta-D-GlcNAc-(1-&gt;4)-beta-D-GlcNAc)-L-asparaginyl-[protein] (N-glucan mannose isomer 8A1,2,3B1,3) + 3 H2O = N(4)-(alpha-D-Man-(1-&gt;3)-[alpha-D-Man-(1-&gt;3)-[alpha-D-Man-(1-&gt;6)]-alpha-D-Man-(1-&gt;6)]-beta-D-Man-(1-&gt;4)-beta-D-GlcNAc-(1-&gt;4)-beta-D-GlcNAc)-L-asparaginyl-[protein] (N-glucan mannose isomer 5A1,2) + 3 beta-D-mannose</text>
        <dbReference type="Rhea" id="RHEA:56028"/>
        <dbReference type="Rhea" id="RHEA-COMP:14358"/>
        <dbReference type="Rhea" id="RHEA-COMP:14367"/>
        <dbReference type="ChEBI" id="CHEBI:15377"/>
        <dbReference type="ChEBI" id="CHEBI:28563"/>
        <dbReference type="ChEBI" id="CHEBI:59087"/>
        <dbReference type="ChEBI" id="CHEBI:60628"/>
        <dbReference type="EC" id="3.2.1.113"/>
    </reaction>
</comment>
<evidence type="ECO:0000256" key="17">
    <source>
        <dbReference type="PIRSR" id="PIRSR601382-2"/>
    </source>
</evidence>
<evidence type="ECO:0000256" key="18">
    <source>
        <dbReference type="PIRSR" id="PIRSR601382-3"/>
    </source>
</evidence>
<evidence type="ECO:0000256" key="2">
    <source>
        <dbReference type="ARBA" id="ARBA00001946"/>
    </source>
</evidence>
<dbReference type="Pfam" id="PF01532">
    <property type="entry name" value="Glyco_hydro_47"/>
    <property type="match status" value="1"/>
</dbReference>
<evidence type="ECO:0000313" key="21">
    <source>
        <dbReference type="EMBL" id="KAF9884861.1"/>
    </source>
</evidence>
<comment type="cofactor">
    <cofactor evidence="2">
        <name>Mg(2+)</name>
        <dbReference type="ChEBI" id="CHEBI:18420"/>
    </cofactor>
</comment>
<dbReference type="GO" id="GO:0060205">
    <property type="term" value="C:cytoplasmic vesicle lumen"/>
    <property type="evidence" value="ECO:0007669"/>
    <property type="project" value="UniProtKB-SubCell"/>
</dbReference>
<evidence type="ECO:0000256" key="9">
    <source>
        <dbReference type="ARBA" id="ARBA00023157"/>
    </source>
</evidence>
<evidence type="ECO:0000256" key="12">
    <source>
        <dbReference type="ARBA" id="ARBA00023329"/>
    </source>
</evidence>
<reference evidence="21" key="2">
    <citation type="submission" date="2020-02" db="EMBL/GenBank/DDBJ databases">
        <authorList>
            <person name="Gilchrist C.L.M."/>
            <person name="Chooi Y.-H."/>
        </authorList>
    </citation>
    <scope>NUCLEOTIDE SEQUENCE</scope>
    <source>
        <strain evidence="21">MST-FP2251</strain>
    </source>
</reference>
<evidence type="ECO:0000256" key="3">
    <source>
        <dbReference type="ARBA" id="ARBA00004321"/>
    </source>
</evidence>
<evidence type="ECO:0000256" key="14">
    <source>
        <dbReference type="ARBA" id="ARBA00047669"/>
    </source>
</evidence>
<dbReference type="GO" id="GO:0005509">
    <property type="term" value="F:calcium ion binding"/>
    <property type="evidence" value="ECO:0007669"/>
    <property type="project" value="InterPro"/>
</dbReference>
<dbReference type="GO" id="GO:0004571">
    <property type="term" value="F:mannosyl-oligosaccharide 1,2-alpha-mannosidase activity"/>
    <property type="evidence" value="ECO:0007669"/>
    <property type="project" value="UniProtKB-EC"/>
</dbReference>
<evidence type="ECO:0000256" key="11">
    <source>
        <dbReference type="ARBA" id="ARBA00023295"/>
    </source>
</evidence>
<evidence type="ECO:0000256" key="16">
    <source>
        <dbReference type="PIRSR" id="PIRSR601382-1"/>
    </source>
</evidence>
<keyword evidence="22" id="KW-1185">Reference proteome</keyword>
<organism evidence="21 22">
    <name type="scientific">Aspergillus nanangensis</name>
    <dbReference type="NCBI Taxonomy" id="2582783"/>
    <lineage>
        <taxon>Eukaryota</taxon>
        <taxon>Fungi</taxon>
        <taxon>Dikarya</taxon>
        <taxon>Ascomycota</taxon>
        <taxon>Pezizomycotina</taxon>
        <taxon>Eurotiomycetes</taxon>
        <taxon>Eurotiomycetidae</taxon>
        <taxon>Eurotiales</taxon>
        <taxon>Aspergillaceae</taxon>
        <taxon>Aspergillus</taxon>
        <taxon>Aspergillus subgen. Circumdati</taxon>
    </lineage>
</organism>
<evidence type="ECO:0000256" key="8">
    <source>
        <dbReference type="ARBA" id="ARBA00022801"/>
    </source>
</evidence>
<comment type="similarity">
    <text evidence="5 19">Belongs to the glycosyl hydrolase 47 family.</text>
</comment>
<evidence type="ECO:0000256" key="15">
    <source>
        <dbReference type="ARBA" id="ARBA00048605"/>
    </source>
</evidence>
<dbReference type="GO" id="GO:0016020">
    <property type="term" value="C:membrane"/>
    <property type="evidence" value="ECO:0007669"/>
    <property type="project" value="InterPro"/>
</dbReference>
<name>A0AAD4GPV9_ASPNN</name>
<dbReference type="InterPro" id="IPR001382">
    <property type="entry name" value="Glyco_hydro_47"/>
</dbReference>
<sequence length="510" mass="56421">MHFTSLSIPLITLSGLITPSIAHPQLRPGQPVLRENEANSRVNTIKEAFEHAWDGYKQYAFPHDELLPISNGHGDSRNGWGASAVDALSTAIMMGNATIVNEIIDHITTVDYSKTDTTVSLFETTIRYLAGMLSGYDLLTGPANDLVEDQEKVEVLLEQSKNLADVLKFAFNTPSGVPYNNLNITSGGNDDATTNGLAVTGTLVLEWTRLSDLTGDPQYARLSQKAQSYLLKPQPATSEPFPGLVGSNINIATGQFADAQVSWNGGADSFYEYLIKMYVYDPEEFGEYKERWVAAAKSSMQHLASHPSSRPDLTFLASYNNGKLGLSSQHLTCFDGGSFLLGGTVLNNDEFINFGLKLVEGCHTTYSETLTGIGPESFGWDANSVPEDQKALYEKAGFYIQSGAYILRPEVIESFYYAWRVTGKEQYREWVWNAFVAINKYCRTGSGFAGLTNVNAANGGSRYDNQESFLFAEVMKYVYLTHSEEAEWQVQRGNGNKFVFNTEAHPFRVR</sequence>
<protein>
    <recommendedName>
        <fullName evidence="19">alpha-1,2-Mannosidase</fullName>
        <ecNumber evidence="19">3.2.1.-</ecNumber>
    </recommendedName>
</protein>
<dbReference type="GO" id="GO:0036503">
    <property type="term" value="P:ERAD pathway"/>
    <property type="evidence" value="ECO:0007669"/>
    <property type="project" value="UniProtKB-ARBA"/>
</dbReference>
<proteinExistence type="inferred from homology"/>
<evidence type="ECO:0000256" key="13">
    <source>
        <dbReference type="ARBA" id="ARBA00024790"/>
    </source>
</evidence>
<dbReference type="InterPro" id="IPR012341">
    <property type="entry name" value="6hp_glycosidase-like_sf"/>
</dbReference>
<evidence type="ECO:0000256" key="19">
    <source>
        <dbReference type="RuleBase" id="RU361193"/>
    </source>
</evidence>
<feature type="active site" evidence="16">
    <location>
        <position position="268"/>
    </location>
</feature>
<keyword evidence="9 18" id="KW-1015">Disulfide bond</keyword>
<feature type="signal peptide" evidence="20">
    <location>
        <begin position="1"/>
        <end position="22"/>
    </location>
</feature>
<dbReference type="Gene3D" id="1.50.10.10">
    <property type="match status" value="1"/>
</dbReference>
<evidence type="ECO:0000313" key="22">
    <source>
        <dbReference type="Proteomes" id="UP001194746"/>
    </source>
</evidence>
<feature type="active site" description="Proton donor" evidence="16">
    <location>
        <position position="376"/>
    </location>
</feature>
<dbReference type="Proteomes" id="UP001194746">
    <property type="component" value="Unassembled WGS sequence"/>
</dbReference>
<comment type="cofactor">
    <cofactor evidence="1 17">
        <name>Ca(2+)</name>
        <dbReference type="ChEBI" id="CHEBI:29108"/>
    </cofactor>
</comment>
<comment type="subunit">
    <text evidence="6">Monomer.</text>
</comment>
<gene>
    <name evidence="21" type="primary">MNS1B</name>
    <name evidence="21" type="ORF">FE257_001204</name>
</gene>
<keyword evidence="17" id="KW-0479">Metal-binding</keyword>
<dbReference type="PANTHER" id="PTHR11742">
    <property type="entry name" value="MANNOSYL-OLIGOSACCHARIDE ALPHA-1,2-MANNOSIDASE-RELATED"/>
    <property type="match status" value="1"/>
</dbReference>
<keyword evidence="7 20" id="KW-0732">Signal</keyword>
<comment type="caution">
    <text evidence="21">The sequence shown here is derived from an EMBL/GenBank/DDBJ whole genome shotgun (WGS) entry which is preliminary data.</text>
</comment>
<keyword evidence="12" id="KW-0968">Cytoplasmic vesicle</keyword>
<keyword evidence="17" id="KW-0106">Calcium</keyword>
<dbReference type="AlphaFoldDB" id="A0AAD4GPV9"/>
<evidence type="ECO:0000256" key="7">
    <source>
        <dbReference type="ARBA" id="ARBA00022729"/>
    </source>
</evidence>
<dbReference type="EMBL" id="VCAU01000110">
    <property type="protein sequence ID" value="KAF9884861.1"/>
    <property type="molecule type" value="Genomic_DNA"/>
</dbReference>